<dbReference type="Proteomes" id="UP000053239">
    <property type="component" value="Unassembled WGS sequence"/>
</dbReference>
<gene>
    <name evidence="1" type="ORF">PVNG_05391</name>
</gene>
<organism evidence="1 2">
    <name type="scientific">Plasmodium vivax North Korean</name>
    <dbReference type="NCBI Taxonomy" id="1035514"/>
    <lineage>
        <taxon>Eukaryota</taxon>
        <taxon>Sar</taxon>
        <taxon>Alveolata</taxon>
        <taxon>Apicomplexa</taxon>
        <taxon>Aconoidasida</taxon>
        <taxon>Haemosporida</taxon>
        <taxon>Plasmodiidae</taxon>
        <taxon>Plasmodium</taxon>
        <taxon>Plasmodium (Plasmodium)</taxon>
    </lineage>
</organism>
<dbReference type="InterPro" id="IPR008780">
    <property type="entry name" value="Plasmodium_Vir"/>
</dbReference>
<reference evidence="1 2" key="1">
    <citation type="submission" date="2011-09" db="EMBL/GenBank/DDBJ databases">
        <title>The Genome Sequence of Plasmodium vivax North Korean.</title>
        <authorList>
            <consortium name="The Broad Institute Genome Sequencing Platform"/>
            <consortium name="The Broad Institute Genome Sequencing Center for Infectious Disease"/>
            <person name="Neafsey D."/>
            <person name="Carlton J."/>
            <person name="Barnwell J."/>
            <person name="Collins W."/>
            <person name="Escalante A."/>
            <person name="Mullikin J."/>
            <person name="Saul A."/>
            <person name="Guigo R."/>
            <person name="Camara F."/>
            <person name="Young S.K."/>
            <person name="Zeng Q."/>
            <person name="Gargeya S."/>
            <person name="Fitzgerald M."/>
            <person name="Haas B."/>
            <person name="Abouelleil A."/>
            <person name="Alvarado L."/>
            <person name="Arachchi H.M."/>
            <person name="Berlin A."/>
            <person name="Brown A."/>
            <person name="Chapman S.B."/>
            <person name="Chen Z."/>
            <person name="Dunbar C."/>
            <person name="Freedman E."/>
            <person name="Gearin G."/>
            <person name="Gellesch M."/>
            <person name="Goldberg J."/>
            <person name="Griggs A."/>
            <person name="Gujja S."/>
            <person name="Heiman D."/>
            <person name="Howarth C."/>
            <person name="Larson L."/>
            <person name="Lui A."/>
            <person name="MacDonald P.J.P."/>
            <person name="Montmayeur A."/>
            <person name="Murphy C."/>
            <person name="Neiman D."/>
            <person name="Pearson M."/>
            <person name="Priest M."/>
            <person name="Roberts A."/>
            <person name="Saif S."/>
            <person name="Shea T."/>
            <person name="Shenoy N."/>
            <person name="Sisk P."/>
            <person name="Stolte C."/>
            <person name="Sykes S."/>
            <person name="Wortman J."/>
            <person name="Nusbaum C."/>
            <person name="Birren B."/>
        </authorList>
    </citation>
    <scope>NUCLEOTIDE SEQUENCE [LARGE SCALE GENOMIC DNA]</scope>
    <source>
        <strain evidence="1 2">North Korean</strain>
    </source>
</reference>
<dbReference type="OrthoDB" id="387669at2759"/>
<evidence type="ECO:0000313" key="1">
    <source>
        <dbReference type="EMBL" id="KNA00223.1"/>
    </source>
</evidence>
<dbReference type="EMBL" id="KQ235342">
    <property type="protein sequence ID" value="KNA00223.1"/>
    <property type="molecule type" value="Genomic_DNA"/>
</dbReference>
<accession>A0A0J9TZG4</accession>
<name>A0A0J9TZG4_PLAVI</name>
<dbReference type="Pfam" id="PF05795">
    <property type="entry name" value="Plasmodium_Vir"/>
    <property type="match status" value="2"/>
</dbReference>
<proteinExistence type="predicted"/>
<sequence>MENFKAKIIDKDLDFIKNSCDTYLQKSMFRINKKTLHTLINEQLKDVKKTDVSFRNKHLYDIFWDLDSYQKYETYARKKNNGYSAASEYYCKPDKINAAEDYENIKDLCKLFISYFLYMSYNNDQNVPSGKRHLGYMNYWLNKELKKKNNNISATAFVEILNVLLDKYFSGIDNYNKFKNIVYNIDDKVFEELDLLRNLQDYYNKIITESTDKDKCPEYGRNFTKLFEEGIRKYHETKNKKFYIELLRIWARYNIEANGTKKCNNLPEPPVIEKLNQKEKAASLSKTRELCKTYTNIRLDTPQHWNQEYQEVLKHLYAHEVYNKLNTASSDDNICAKYCANIIHSNEYNEDFKKLCPKLTSNIKKLSETLKDINSPDNRCTYLTYWAYEKIINIFDSNTRHVHYKSAINALNQAVFMVNSELSSKDKCLFSFTGNLSEWKDEKLLHDYFKNYEKISKCSTSTNGTDCKSYCDYLKHISELYSSHINKCCSCYSYPERVCSELCPKYFKCDMGYFPSDLLYNIGCKVKEEKEKEEEEGKEEDEKSYETAEDVFRNVTVDLDVIKRSHIEKPFHSAGILVS</sequence>
<protein>
    <submittedName>
        <fullName evidence="1">Uncharacterized protein</fullName>
    </submittedName>
</protein>
<dbReference type="AlphaFoldDB" id="A0A0J9TZG4"/>
<evidence type="ECO:0000313" key="2">
    <source>
        <dbReference type="Proteomes" id="UP000053239"/>
    </source>
</evidence>